<accession>A0A1D1US79</accession>
<evidence type="ECO:0000313" key="1">
    <source>
        <dbReference type="EMBL" id="GAU90097.1"/>
    </source>
</evidence>
<keyword evidence="2" id="KW-1185">Reference proteome</keyword>
<dbReference type="Proteomes" id="UP000186922">
    <property type="component" value="Unassembled WGS sequence"/>
</dbReference>
<sequence length="72" mass="8130">MGALKQRDMATCKNKTTLCANQKHTFIWLAFVRNLTDCIRALFAEVDMGNVIQDNSTAIIRSTAFFTGWRSS</sequence>
<proteinExistence type="predicted"/>
<comment type="caution">
    <text evidence="1">The sequence shown here is derived from an EMBL/GenBank/DDBJ whole genome shotgun (WGS) entry which is preliminary data.</text>
</comment>
<protein>
    <submittedName>
        <fullName evidence="1">Uncharacterized protein</fullName>
    </submittedName>
</protein>
<dbReference type="EMBL" id="BDGG01000001">
    <property type="protein sequence ID" value="GAU90097.1"/>
    <property type="molecule type" value="Genomic_DNA"/>
</dbReference>
<evidence type="ECO:0000313" key="2">
    <source>
        <dbReference type="Proteomes" id="UP000186922"/>
    </source>
</evidence>
<gene>
    <name evidence="1" type="primary">RvY_02566-1</name>
    <name evidence="1" type="synonym">RvY_02566.1</name>
    <name evidence="1" type="ORF">RvY_02566</name>
</gene>
<dbReference type="AlphaFoldDB" id="A0A1D1US79"/>
<organism evidence="1 2">
    <name type="scientific">Ramazzottius varieornatus</name>
    <name type="common">Water bear</name>
    <name type="synonym">Tardigrade</name>
    <dbReference type="NCBI Taxonomy" id="947166"/>
    <lineage>
        <taxon>Eukaryota</taxon>
        <taxon>Metazoa</taxon>
        <taxon>Ecdysozoa</taxon>
        <taxon>Tardigrada</taxon>
        <taxon>Eutardigrada</taxon>
        <taxon>Parachela</taxon>
        <taxon>Hypsibioidea</taxon>
        <taxon>Ramazzottiidae</taxon>
        <taxon>Ramazzottius</taxon>
    </lineage>
</organism>
<name>A0A1D1US79_RAMVA</name>
<reference evidence="1 2" key="1">
    <citation type="journal article" date="2016" name="Nat. Commun.">
        <title>Extremotolerant tardigrade genome and improved radiotolerance of human cultured cells by tardigrade-unique protein.</title>
        <authorList>
            <person name="Hashimoto T."/>
            <person name="Horikawa D.D."/>
            <person name="Saito Y."/>
            <person name="Kuwahara H."/>
            <person name="Kozuka-Hata H."/>
            <person name="Shin-I T."/>
            <person name="Minakuchi Y."/>
            <person name="Ohishi K."/>
            <person name="Motoyama A."/>
            <person name="Aizu T."/>
            <person name="Enomoto A."/>
            <person name="Kondo K."/>
            <person name="Tanaka S."/>
            <person name="Hara Y."/>
            <person name="Koshikawa S."/>
            <person name="Sagara H."/>
            <person name="Miura T."/>
            <person name="Yokobori S."/>
            <person name="Miyagawa K."/>
            <person name="Suzuki Y."/>
            <person name="Kubo T."/>
            <person name="Oyama M."/>
            <person name="Kohara Y."/>
            <person name="Fujiyama A."/>
            <person name="Arakawa K."/>
            <person name="Katayama T."/>
            <person name="Toyoda A."/>
            <person name="Kunieda T."/>
        </authorList>
    </citation>
    <scope>NUCLEOTIDE SEQUENCE [LARGE SCALE GENOMIC DNA]</scope>
    <source>
        <strain evidence="1 2">YOKOZUNA-1</strain>
    </source>
</reference>